<comment type="subcellular location">
    <subcellularLocation>
        <location evidence="1 7">Cell membrane</location>
        <topology evidence="1 7">Multi-pass membrane protein</topology>
    </subcellularLocation>
</comment>
<sequence length="298" mass="32916">MNKLTSAKVAFNAVRVNSDKGKQNPLKVASLFVKYGSLIIGALAALIPIIVVFFASLKTRSEYASTGPLTPPENWFYFENYTRAFMEGKMLLGFMNTAIILIVSIVGATLLGSMIAFVLHRFHFKGKKLLVVAFLLATLIPGVTTQVATFQIINDLGLFNTRLAAIILYLGTDIIAVYIFLQFLDSVSISLDESAMLEGASYWTIYWKIILPLLKPAIVTVIIVKGVGVYNDFYTPFLYMPKTDLQVISTALFKFKGPYGAQWEVISAGIMIAIIPTVITFLALQKYIYNGFSQGSVK</sequence>
<evidence type="ECO:0000256" key="4">
    <source>
        <dbReference type="ARBA" id="ARBA00022692"/>
    </source>
</evidence>
<evidence type="ECO:0000313" key="10">
    <source>
        <dbReference type="Proteomes" id="UP001065593"/>
    </source>
</evidence>
<dbReference type="Pfam" id="PF00528">
    <property type="entry name" value="BPD_transp_1"/>
    <property type="match status" value="1"/>
</dbReference>
<accession>A0ABQ5NN92</accession>
<evidence type="ECO:0000256" key="1">
    <source>
        <dbReference type="ARBA" id="ARBA00004651"/>
    </source>
</evidence>
<name>A0ABQ5NN92_9BACI</name>
<keyword evidence="10" id="KW-1185">Reference proteome</keyword>
<evidence type="ECO:0000256" key="6">
    <source>
        <dbReference type="ARBA" id="ARBA00023136"/>
    </source>
</evidence>
<dbReference type="Proteomes" id="UP001065593">
    <property type="component" value="Unassembled WGS sequence"/>
</dbReference>
<evidence type="ECO:0000256" key="2">
    <source>
        <dbReference type="ARBA" id="ARBA00022448"/>
    </source>
</evidence>
<keyword evidence="5 7" id="KW-1133">Transmembrane helix</keyword>
<dbReference type="Gene3D" id="1.10.3720.10">
    <property type="entry name" value="MetI-like"/>
    <property type="match status" value="1"/>
</dbReference>
<feature type="transmembrane region" description="Helical" evidence="7">
    <location>
        <begin position="91"/>
        <end position="117"/>
    </location>
</feature>
<dbReference type="PANTHER" id="PTHR43744">
    <property type="entry name" value="ABC TRANSPORTER PERMEASE PROTEIN MG189-RELATED-RELATED"/>
    <property type="match status" value="1"/>
</dbReference>
<organism evidence="9 10">
    <name type="scientific">Lysinibacillus piscis</name>
    <dbReference type="NCBI Taxonomy" id="2518931"/>
    <lineage>
        <taxon>Bacteria</taxon>
        <taxon>Bacillati</taxon>
        <taxon>Bacillota</taxon>
        <taxon>Bacilli</taxon>
        <taxon>Bacillales</taxon>
        <taxon>Bacillaceae</taxon>
        <taxon>Lysinibacillus</taxon>
    </lineage>
</organism>
<proteinExistence type="inferred from homology"/>
<feature type="transmembrane region" description="Helical" evidence="7">
    <location>
        <begin position="165"/>
        <end position="184"/>
    </location>
</feature>
<dbReference type="InterPro" id="IPR035906">
    <property type="entry name" value="MetI-like_sf"/>
</dbReference>
<comment type="caution">
    <text evidence="9">The sequence shown here is derived from an EMBL/GenBank/DDBJ whole genome shotgun (WGS) entry which is preliminary data.</text>
</comment>
<keyword evidence="3" id="KW-1003">Cell membrane</keyword>
<gene>
    <name evidence="9" type="ORF">LYSBPC_27100</name>
</gene>
<dbReference type="RefSeq" id="WP_264989393.1">
    <property type="nucleotide sequence ID" value="NZ_BRZA01000003.1"/>
</dbReference>
<keyword evidence="4 7" id="KW-0812">Transmembrane</keyword>
<dbReference type="PANTHER" id="PTHR43744:SF3">
    <property type="entry name" value="LACTOSE TRANSPORT SYSTEM PERMEASE PROTEIN LACG"/>
    <property type="match status" value="1"/>
</dbReference>
<feature type="transmembrane region" description="Helical" evidence="7">
    <location>
        <begin position="205"/>
        <end position="230"/>
    </location>
</feature>
<keyword evidence="2 7" id="KW-0813">Transport</keyword>
<dbReference type="InterPro" id="IPR000515">
    <property type="entry name" value="MetI-like"/>
</dbReference>
<evidence type="ECO:0000256" key="5">
    <source>
        <dbReference type="ARBA" id="ARBA00022989"/>
    </source>
</evidence>
<dbReference type="PROSITE" id="PS50928">
    <property type="entry name" value="ABC_TM1"/>
    <property type="match status" value="1"/>
</dbReference>
<evidence type="ECO:0000259" key="8">
    <source>
        <dbReference type="PROSITE" id="PS50928"/>
    </source>
</evidence>
<protein>
    <submittedName>
        <fullName evidence="9">Sugar ABC transporter permease</fullName>
    </submittedName>
</protein>
<feature type="transmembrane region" description="Helical" evidence="7">
    <location>
        <begin position="32"/>
        <end position="55"/>
    </location>
</feature>
<keyword evidence="6 7" id="KW-0472">Membrane</keyword>
<dbReference type="CDD" id="cd06261">
    <property type="entry name" value="TM_PBP2"/>
    <property type="match status" value="1"/>
</dbReference>
<evidence type="ECO:0000256" key="7">
    <source>
        <dbReference type="RuleBase" id="RU363032"/>
    </source>
</evidence>
<feature type="domain" description="ABC transmembrane type-1" evidence="8">
    <location>
        <begin position="94"/>
        <end position="284"/>
    </location>
</feature>
<dbReference type="SUPFAM" id="SSF161098">
    <property type="entry name" value="MetI-like"/>
    <property type="match status" value="1"/>
</dbReference>
<feature type="transmembrane region" description="Helical" evidence="7">
    <location>
        <begin position="265"/>
        <end position="284"/>
    </location>
</feature>
<evidence type="ECO:0000313" key="9">
    <source>
        <dbReference type="EMBL" id="GLC89583.1"/>
    </source>
</evidence>
<feature type="transmembrane region" description="Helical" evidence="7">
    <location>
        <begin position="129"/>
        <end position="153"/>
    </location>
</feature>
<evidence type="ECO:0000256" key="3">
    <source>
        <dbReference type="ARBA" id="ARBA00022475"/>
    </source>
</evidence>
<reference evidence="9" key="1">
    <citation type="submission" date="2022-08" db="EMBL/GenBank/DDBJ databases">
        <title>Draft genome sequence of Lysinibacillus sp. strain KH24.</title>
        <authorList>
            <person name="Kanbe H."/>
            <person name="Itoh H."/>
        </authorList>
    </citation>
    <scope>NUCLEOTIDE SEQUENCE</scope>
    <source>
        <strain evidence="9">KH24</strain>
    </source>
</reference>
<dbReference type="EMBL" id="BRZA01000003">
    <property type="protein sequence ID" value="GLC89583.1"/>
    <property type="molecule type" value="Genomic_DNA"/>
</dbReference>
<comment type="similarity">
    <text evidence="7">Belongs to the binding-protein-dependent transport system permease family.</text>
</comment>